<dbReference type="Proteomes" id="UP001297580">
    <property type="component" value="Chromosome"/>
</dbReference>
<protein>
    <submittedName>
        <fullName evidence="4">WYL domain-containing protein</fullName>
    </submittedName>
</protein>
<dbReference type="InterPro" id="IPR057727">
    <property type="entry name" value="WCX_dom"/>
</dbReference>
<dbReference type="PANTHER" id="PTHR34580:SF1">
    <property type="entry name" value="PROTEIN PAFC"/>
    <property type="match status" value="1"/>
</dbReference>
<dbReference type="Pfam" id="PF13280">
    <property type="entry name" value="WYL"/>
    <property type="match status" value="1"/>
</dbReference>
<dbReference type="InterPro" id="IPR026881">
    <property type="entry name" value="WYL_dom"/>
</dbReference>
<dbReference type="PANTHER" id="PTHR34580">
    <property type="match status" value="1"/>
</dbReference>
<dbReference type="PROSITE" id="PS51000">
    <property type="entry name" value="HTH_DEOR_2"/>
    <property type="match status" value="1"/>
</dbReference>
<proteinExistence type="predicted"/>
<dbReference type="InterPro" id="IPR051534">
    <property type="entry name" value="CBASS_pafABC_assoc_protein"/>
</dbReference>
<keyword evidence="2" id="KW-0804">Transcription</keyword>
<reference evidence="4 5" key="1">
    <citation type="submission" date="2023-08" db="EMBL/GenBank/DDBJ databases">
        <title>Complete genome sequence of Geobacillus thermodenitrificans K1041, a genetically tractable strain representative of the genus Geobacillus.</title>
        <authorList>
            <person name="Kani S."/>
            <person name="Suzuki H."/>
        </authorList>
    </citation>
    <scope>NUCLEOTIDE SEQUENCE [LARGE SCALE GENOMIC DNA]</scope>
    <source>
        <strain evidence="4 5">K1041</strain>
    </source>
</reference>
<dbReference type="Pfam" id="PF25583">
    <property type="entry name" value="WCX"/>
    <property type="match status" value="1"/>
</dbReference>
<organism evidence="4 5">
    <name type="scientific">Geobacillus thermodenitrificans</name>
    <dbReference type="NCBI Taxonomy" id="33940"/>
    <lineage>
        <taxon>Bacteria</taxon>
        <taxon>Bacillati</taxon>
        <taxon>Bacillota</taxon>
        <taxon>Bacilli</taxon>
        <taxon>Bacillales</taxon>
        <taxon>Anoxybacillaceae</taxon>
        <taxon>Geobacillus</taxon>
    </lineage>
</organism>
<dbReference type="PROSITE" id="PS52050">
    <property type="entry name" value="WYL"/>
    <property type="match status" value="1"/>
</dbReference>
<keyword evidence="1" id="KW-0805">Transcription regulation</keyword>
<evidence type="ECO:0000256" key="1">
    <source>
        <dbReference type="ARBA" id="ARBA00023015"/>
    </source>
</evidence>
<feature type="domain" description="HTH deoR-type" evidence="3">
    <location>
        <begin position="7"/>
        <end position="61"/>
    </location>
</feature>
<evidence type="ECO:0000259" key="3">
    <source>
        <dbReference type="PROSITE" id="PS51000"/>
    </source>
</evidence>
<dbReference type="InterPro" id="IPR001034">
    <property type="entry name" value="DeoR_HTH"/>
</dbReference>
<accession>A0ABY9QG68</accession>
<gene>
    <name evidence="4" type="ORF">HSX42_07410</name>
</gene>
<sequence length="324" mass="39083">MDDQQPKTLRILSMYERLRQGEVISKKKEAEQFGVNEKTIQRDLDELRAYIAETFHGLMALEYERKKHGYILKKSEEEWLTNKEILVISKILLESRSLPKEEMDRMLEKLIFQSHPQNQRFIQEVVRNERFHYVPLQHNRPLIDAIWELSRAVHTKRVVVIDYRKEGSDAPITRKVKPVGIIFSEYYFYLIAFLEDYEFDFPTIYRIDRIVRYTVTNDRFRYDYKNRFEEGEFRKRVQFMHAGELMKITFRFWGSSLQAILDRLPTAKVVEKDGEKFVIEAEVYGRGIKMWLLSQAQYLEVIKPEEFREEIKQTIEQMLGNYEH</sequence>
<evidence type="ECO:0000256" key="2">
    <source>
        <dbReference type="ARBA" id="ARBA00023163"/>
    </source>
</evidence>
<keyword evidence="5" id="KW-1185">Reference proteome</keyword>
<evidence type="ECO:0000313" key="5">
    <source>
        <dbReference type="Proteomes" id="UP001297580"/>
    </source>
</evidence>
<evidence type="ECO:0000313" key="4">
    <source>
        <dbReference type="EMBL" id="WMV77566.1"/>
    </source>
</evidence>
<name>A0ABY9QG68_GEOTD</name>
<dbReference type="RefSeq" id="WP_008879474.1">
    <property type="nucleotide sequence ID" value="NZ_CP017690.1"/>
</dbReference>
<dbReference type="EMBL" id="CP133461">
    <property type="protein sequence ID" value="WMV77566.1"/>
    <property type="molecule type" value="Genomic_DNA"/>
</dbReference>